<dbReference type="InterPro" id="IPR001360">
    <property type="entry name" value="Glyco_hydro_1"/>
</dbReference>
<dbReference type="SUPFAM" id="SSF51445">
    <property type="entry name" value="(Trans)glycosidases"/>
    <property type="match status" value="1"/>
</dbReference>
<evidence type="ECO:0000256" key="9">
    <source>
        <dbReference type="RuleBase" id="RU004468"/>
    </source>
</evidence>
<keyword evidence="12" id="KW-1185">Reference proteome</keyword>
<accession>A0A5N4AX67</accession>
<dbReference type="FunFam" id="3.20.20.80:FF:000013">
    <property type="entry name" value="lactase-phlorizin hydrolase"/>
    <property type="match status" value="1"/>
</dbReference>
<dbReference type="EMBL" id="VVIM01000002">
    <property type="protein sequence ID" value="KAB0801941.1"/>
    <property type="molecule type" value="Genomic_DNA"/>
</dbReference>
<dbReference type="GO" id="GO:0008422">
    <property type="term" value="F:beta-glucosidase activity"/>
    <property type="evidence" value="ECO:0007669"/>
    <property type="project" value="TreeGrafter"/>
</dbReference>
<dbReference type="PROSITE" id="PS00653">
    <property type="entry name" value="GLYCOSYL_HYDROL_F1_2"/>
    <property type="match status" value="1"/>
</dbReference>
<dbReference type="AlphaFoldDB" id="A0A5N4AX67"/>
<keyword evidence="6 9" id="KW-0326">Glycosidase</keyword>
<protein>
    <recommendedName>
        <fullName evidence="3">beta-glucosidase</fullName>
        <ecNumber evidence="3">3.2.1.21</ecNumber>
    </recommendedName>
</protein>
<evidence type="ECO:0000256" key="10">
    <source>
        <dbReference type="SAM" id="SignalP"/>
    </source>
</evidence>
<reference evidence="11 12" key="1">
    <citation type="journal article" date="2018" name="Elife">
        <title>Firefly genomes illuminate parallel origins of bioluminescence in beetles.</title>
        <authorList>
            <person name="Fallon T.R."/>
            <person name="Lower S.E."/>
            <person name="Chang C.H."/>
            <person name="Bessho-Uehara M."/>
            <person name="Martin G.J."/>
            <person name="Bewick A.J."/>
            <person name="Behringer M."/>
            <person name="Debat H.J."/>
            <person name="Wong I."/>
            <person name="Day J.C."/>
            <person name="Suvorov A."/>
            <person name="Silva C.J."/>
            <person name="Stanger-Hall K.F."/>
            <person name="Hall D.W."/>
            <person name="Schmitz R.J."/>
            <person name="Nelson D.R."/>
            <person name="Lewis S.M."/>
            <person name="Shigenobu S."/>
            <person name="Bybee S.M."/>
            <person name="Larracuente A.M."/>
            <person name="Oba Y."/>
            <person name="Weng J.K."/>
        </authorList>
    </citation>
    <scope>NUCLEOTIDE SEQUENCE [LARGE SCALE GENOMIC DNA]</scope>
    <source>
        <strain evidence="11">1611_PpyrPB1</strain>
        <tissue evidence="11">Whole body</tissue>
    </source>
</reference>
<evidence type="ECO:0000313" key="12">
    <source>
        <dbReference type="Proteomes" id="UP000327044"/>
    </source>
</evidence>
<gene>
    <name evidence="11" type="ORF">PPYR_04127</name>
</gene>
<dbReference type="FunCoup" id="A0A5N4AX67">
    <property type="interactions" value="3"/>
</dbReference>
<comment type="subunit">
    <text evidence="2">Homodimer.</text>
</comment>
<comment type="caution">
    <text evidence="11">The sequence shown here is derived from an EMBL/GenBank/DDBJ whole genome shotgun (WGS) entry which is preliminary data.</text>
</comment>
<feature type="active site" description="Nucleophile" evidence="7">
    <location>
        <position position="401"/>
    </location>
</feature>
<evidence type="ECO:0000256" key="6">
    <source>
        <dbReference type="ARBA" id="ARBA00023295"/>
    </source>
</evidence>
<evidence type="ECO:0000313" key="11">
    <source>
        <dbReference type="EMBL" id="KAB0801941.1"/>
    </source>
</evidence>
<dbReference type="InterPro" id="IPR018120">
    <property type="entry name" value="Glyco_hydro_1_AS"/>
</dbReference>
<dbReference type="InParanoid" id="A0A5N4AX67"/>
<evidence type="ECO:0000256" key="8">
    <source>
        <dbReference type="RuleBase" id="RU003690"/>
    </source>
</evidence>
<dbReference type="Pfam" id="PF00232">
    <property type="entry name" value="Glyco_hydro_1"/>
    <property type="match status" value="1"/>
</dbReference>
<feature type="signal peptide" evidence="10">
    <location>
        <begin position="1"/>
        <end position="23"/>
    </location>
</feature>
<keyword evidence="10" id="KW-0732">Signal</keyword>
<dbReference type="Proteomes" id="UP000327044">
    <property type="component" value="Unassembled WGS sequence"/>
</dbReference>
<keyword evidence="5" id="KW-0325">Glycoprotein</keyword>
<evidence type="ECO:0000256" key="2">
    <source>
        <dbReference type="ARBA" id="ARBA00011738"/>
    </source>
</evidence>
<keyword evidence="4 9" id="KW-0378">Hydrolase</keyword>
<evidence type="ECO:0000256" key="4">
    <source>
        <dbReference type="ARBA" id="ARBA00022801"/>
    </source>
</evidence>
<dbReference type="PRINTS" id="PR00131">
    <property type="entry name" value="GLHYDRLASE1"/>
</dbReference>
<sequence length="493" mass="56593">MSDIFRSTDMWFILIASVSLSYADSLHFPDNFTFGVSTASYQIEGGWNASDKGENIWDRMTHEHPNWIADRSNGDVACDSYNQWKTDIGMIKNLSVDFYRFSLSWSRLLPTGFSNYINPDGVRYYNSIINELLGNNIQPVVTLYHWDLPQPIQNEGGWPNIVTANYFVDYANTVFNLFGDRVKTWITFNEPFEVCQSGYGGGDKAPRISSSGISDYLCGKTLLIAHAKVYHLYGYYYRSKQKGHVGITTNTAWIEPKTNKLEDLEAAELVLKMTLGWWANPIFSKTGDYPQEMKDRIANISKSQNFFKSRLPNFHRDEIKMIQGTADFFGINHYSTLLASYSPLPNNVTVSFDNDVHVKLEVDPTWRPTAASFIYDVPWGFRKLLNWIKKEYGNPPVFVTENGFGDLGQLNDVDRINYLKGYLDALVKAVRIDGCNVYSYCVWSLMDNMEWAQGFTLKFGLYQVNFTDPKRKRVAKSSVEFYKNVIRTRMVPS</sequence>
<evidence type="ECO:0000256" key="1">
    <source>
        <dbReference type="ARBA" id="ARBA00010838"/>
    </source>
</evidence>
<feature type="chain" id="PRO_5024308205" description="beta-glucosidase" evidence="10">
    <location>
        <begin position="24"/>
        <end position="493"/>
    </location>
</feature>
<proteinExistence type="inferred from homology"/>
<organism evidence="11 12">
    <name type="scientific">Photinus pyralis</name>
    <name type="common">Common eastern firefly</name>
    <name type="synonym">Lampyris pyralis</name>
    <dbReference type="NCBI Taxonomy" id="7054"/>
    <lineage>
        <taxon>Eukaryota</taxon>
        <taxon>Metazoa</taxon>
        <taxon>Ecdysozoa</taxon>
        <taxon>Arthropoda</taxon>
        <taxon>Hexapoda</taxon>
        <taxon>Insecta</taxon>
        <taxon>Pterygota</taxon>
        <taxon>Neoptera</taxon>
        <taxon>Endopterygota</taxon>
        <taxon>Coleoptera</taxon>
        <taxon>Polyphaga</taxon>
        <taxon>Elateriformia</taxon>
        <taxon>Elateroidea</taxon>
        <taxon>Lampyridae</taxon>
        <taxon>Lampyrinae</taxon>
        <taxon>Photinus</taxon>
    </lineage>
</organism>
<evidence type="ECO:0000256" key="5">
    <source>
        <dbReference type="ARBA" id="ARBA00023180"/>
    </source>
</evidence>
<dbReference type="Gene3D" id="3.20.20.80">
    <property type="entry name" value="Glycosidases"/>
    <property type="match status" value="1"/>
</dbReference>
<dbReference type="InterPro" id="IPR033132">
    <property type="entry name" value="GH_1_N_CS"/>
</dbReference>
<dbReference type="PROSITE" id="PS00572">
    <property type="entry name" value="GLYCOSYL_HYDROL_F1_1"/>
    <property type="match status" value="1"/>
</dbReference>
<dbReference type="InterPro" id="IPR017853">
    <property type="entry name" value="GH"/>
</dbReference>
<evidence type="ECO:0000256" key="3">
    <source>
        <dbReference type="ARBA" id="ARBA00012744"/>
    </source>
</evidence>
<evidence type="ECO:0000256" key="7">
    <source>
        <dbReference type="PROSITE-ProRule" id="PRU10055"/>
    </source>
</evidence>
<comment type="similarity">
    <text evidence="1 8">Belongs to the glycosyl hydrolase 1 family.</text>
</comment>
<dbReference type="PANTHER" id="PTHR10353">
    <property type="entry name" value="GLYCOSYL HYDROLASE"/>
    <property type="match status" value="1"/>
</dbReference>
<dbReference type="PANTHER" id="PTHR10353:SF36">
    <property type="entry name" value="LP05116P"/>
    <property type="match status" value="1"/>
</dbReference>
<name>A0A5N4AX67_PHOPY</name>
<dbReference type="GO" id="GO:0005975">
    <property type="term" value="P:carbohydrate metabolic process"/>
    <property type="evidence" value="ECO:0007669"/>
    <property type="project" value="InterPro"/>
</dbReference>
<dbReference type="EC" id="3.2.1.21" evidence="3"/>